<feature type="transmembrane region" description="Helical" evidence="8">
    <location>
        <begin position="148"/>
        <end position="165"/>
    </location>
</feature>
<feature type="transmembrane region" description="Helical" evidence="8">
    <location>
        <begin position="70"/>
        <end position="90"/>
    </location>
</feature>
<gene>
    <name evidence="10" type="primary">rarD</name>
    <name evidence="10" type="ORF">KZ829_28685</name>
</gene>
<reference evidence="10 11" key="1">
    <citation type="journal article" date="2013" name="Antonie Van Leeuwenhoek">
        <title>Actinoplanes hulinensis sp. nov., a novel actinomycete isolated from soybean root (Glycine max (L.) Merr).</title>
        <authorList>
            <person name="Shen Y."/>
            <person name="Liu C."/>
            <person name="Wang X."/>
            <person name="Zhao J."/>
            <person name="Jia F."/>
            <person name="Zhang Y."/>
            <person name="Wang L."/>
            <person name="Yang D."/>
            <person name="Xiang W."/>
        </authorList>
    </citation>
    <scope>NUCLEOTIDE SEQUENCE [LARGE SCALE GENOMIC DNA]</scope>
    <source>
        <strain evidence="10 11">NEAU-M9</strain>
    </source>
</reference>
<evidence type="ECO:0000256" key="5">
    <source>
        <dbReference type="ARBA" id="ARBA00022692"/>
    </source>
</evidence>
<feature type="transmembrane region" description="Helical" evidence="8">
    <location>
        <begin position="7"/>
        <end position="25"/>
    </location>
</feature>
<evidence type="ECO:0000256" key="4">
    <source>
        <dbReference type="ARBA" id="ARBA00022475"/>
    </source>
</evidence>
<dbReference type="InterPro" id="IPR004626">
    <property type="entry name" value="RarD"/>
</dbReference>
<evidence type="ECO:0000313" key="11">
    <source>
        <dbReference type="Proteomes" id="UP001519863"/>
    </source>
</evidence>
<evidence type="ECO:0000313" key="10">
    <source>
        <dbReference type="EMBL" id="MBW6437718.1"/>
    </source>
</evidence>
<dbReference type="InterPro" id="IPR000620">
    <property type="entry name" value="EamA_dom"/>
</dbReference>
<dbReference type="EMBL" id="JAHXZI010000016">
    <property type="protein sequence ID" value="MBW6437718.1"/>
    <property type="molecule type" value="Genomic_DNA"/>
</dbReference>
<dbReference type="Pfam" id="PF00892">
    <property type="entry name" value="EamA"/>
    <property type="match status" value="1"/>
</dbReference>
<feature type="transmembrane region" description="Helical" evidence="8">
    <location>
        <begin position="102"/>
        <end position="119"/>
    </location>
</feature>
<keyword evidence="7 8" id="KW-0472">Membrane</keyword>
<protein>
    <submittedName>
        <fullName evidence="10">EamA family transporter RarD</fullName>
    </submittedName>
</protein>
<dbReference type="PANTHER" id="PTHR22911">
    <property type="entry name" value="ACYL-MALONYL CONDENSING ENZYME-RELATED"/>
    <property type="match status" value="1"/>
</dbReference>
<comment type="similarity">
    <text evidence="2">Belongs to the EamA transporter family.</text>
</comment>
<dbReference type="Proteomes" id="UP001519863">
    <property type="component" value="Unassembled WGS sequence"/>
</dbReference>
<evidence type="ECO:0000259" key="9">
    <source>
        <dbReference type="Pfam" id="PF00892"/>
    </source>
</evidence>
<dbReference type="InterPro" id="IPR037185">
    <property type="entry name" value="EmrE-like"/>
</dbReference>
<feature type="transmembrane region" description="Helical" evidence="8">
    <location>
        <begin position="207"/>
        <end position="230"/>
    </location>
</feature>
<comment type="caution">
    <text evidence="10">The sequence shown here is derived from an EMBL/GenBank/DDBJ whole genome shotgun (WGS) entry which is preliminary data.</text>
</comment>
<keyword evidence="3" id="KW-0813">Transport</keyword>
<feature type="transmembrane region" description="Helical" evidence="8">
    <location>
        <begin position="126"/>
        <end position="142"/>
    </location>
</feature>
<keyword evidence="4" id="KW-1003">Cell membrane</keyword>
<accession>A0ABS7B9S3</accession>
<proteinExistence type="inferred from homology"/>
<evidence type="ECO:0000256" key="8">
    <source>
        <dbReference type="SAM" id="Phobius"/>
    </source>
</evidence>
<dbReference type="PANTHER" id="PTHR22911:SF137">
    <property type="entry name" value="SOLUTE CARRIER FAMILY 35 MEMBER G2-RELATED"/>
    <property type="match status" value="1"/>
</dbReference>
<evidence type="ECO:0000256" key="2">
    <source>
        <dbReference type="ARBA" id="ARBA00007362"/>
    </source>
</evidence>
<evidence type="ECO:0000256" key="7">
    <source>
        <dbReference type="ARBA" id="ARBA00023136"/>
    </source>
</evidence>
<feature type="transmembrane region" description="Helical" evidence="8">
    <location>
        <begin position="237"/>
        <end position="259"/>
    </location>
</feature>
<evidence type="ECO:0000256" key="3">
    <source>
        <dbReference type="ARBA" id="ARBA00022448"/>
    </source>
</evidence>
<feature type="transmembrane region" description="Helical" evidence="8">
    <location>
        <begin position="177"/>
        <end position="195"/>
    </location>
</feature>
<keyword evidence="11" id="KW-1185">Reference proteome</keyword>
<evidence type="ECO:0000256" key="1">
    <source>
        <dbReference type="ARBA" id="ARBA00004651"/>
    </source>
</evidence>
<feature type="transmembrane region" description="Helical" evidence="8">
    <location>
        <begin position="265"/>
        <end position="286"/>
    </location>
</feature>
<dbReference type="SUPFAM" id="SSF103481">
    <property type="entry name" value="Multidrug resistance efflux transporter EmrE"/>
    <property type="match status" value="2"/>
</dbReference>
<name>A0ABS7B9S3_9ACTN</name>
<dbReference type="RefSeq" id="WP_220147030.1">
    <property type="nucleotide sequence ID" value="NZ_JAHXZI010000016.1"/>
</dbReference>
<feature type="transmembrane region" description="Helical" evidence="8">
    <location>
        <begin position="37"/>
        <end position="58"/>
    </location>
</feature>
<dbReference type="NCBIfam" id="TIGR00688">
    <property type="entry name" value="rarD"/>
    <property type="match status" value="1"/>
</dbReference>
<keyword evidence="6 8" id="KW-1133">Transmembrane helix</keyword>
<sequence length="311" mass="33696">MSDERRGYLYGLTAYTMWGFFPIYFKLLRPAPPLEILAHRVLWSVVFVALLLSAMRNWRFLSRLLRTPRLLGGITLAAILLAVNWGTYIYGVNSSRVVETALGYFITPLLVVLLGVTVLRERLRALQWVAVGIGVLAVAILTLDYGRLPYIALTLAVSFGCYGLIKKRMSLPPAEGAFVESGVLALPALAYLTWLNLSGSADFGHVSVTHTVLMMLSGVATAVPLLLFAAAANRVPLVGLGILQYVAPILQLAVGLLIYHEPMPAARLAGFGLVWLALIVFTVDGIRSARTAARNRAAAAAEPTLEALPAR</sequence>
<feature type="domain" description="EamA" evidence="9">
    <location>
        <begin position="6"/>
        <end position="142"/>
    </location>
</feature>
<organism evidence="10 11">
    <name type="scientific">Actinoplanes hulinensis</name>
    <dbReference type="NCBI Taxonomy" id="1144547"/>
    <lineage>
        <taxon>Bacteria</taxon>
        <taxon>Bacillati</taxon>
        <taxon>Actinomycetota</taxon>
        <taxon>Actinomycetes</taxon>
        <taxon>Micromonosporales</taxon>
        <taxon>Micromonosporaceae</taxon>
        <taxon>Actinoplanes</taxon>
    </lineage>
</organism>
<comment type="subcellular location">
    <subcellularLocation>
        <location evidence="1">Cell membrane</location>
        <topology evidence="1">Multi-pass membrane protein</topology>
    </subcellularLocation>
</comment>
<keyword evidence="5 8" id="KW-0812">Transmembrane</keyword>
<evidence type="ECO:0000256" key="6">
    <source>
        <dbReference type="ARBA" id="ARBA00022989"/>
    </source>
</evidence>